<dbReference type="GO" id="GO:0015658">
    <property type="term" value="F:branched-chain amino acid transmembrane transporter activity"/>
    <property type="evidence" value="ECO:0007669"/>
    <property type="project" value="InterPro"/>
</dbReference>
<dbReference type="Pfam" id="PF02653">
    <property type="entry name" value="BPD_transp_2"/>
    <property type="match status" value="1"/>
</dbReference>
<dbReference type="CDD" id="cd06581">
    <property type="entry name" value="TM_PBP1_LivM_like"/>
    <property type="match status" value="1"/>
</dbReference>
<feature type="transmembrane region" description="Helical" evidence="6">
    <location>
        <begin position="294"/>
        <end position="319"/>
    </location>
</feature>
<keyword evidence="5 6" id="KW-0472">Membrane</keyword>
<keyword evidence="8" id="KW-1185">Reference proteome</keyword>
<evidence type="ECO:0000313" key="7">
    <source>
        <dbReference type="EMBL" id="MBM9467814.1"/>
    </source>
</evidence>
<dbReference type="EMBL" id="JAERWK010000014">
    <property type="protein sequence ID" value="MBM9467814.1"/>
    <property type="molecule type" value="Genomic_DNA"/>
</dbReference>
<feature type="transmembrane region" description="Helical" evidence="6">
    <location>
        <begin position="12"/>
        <end position="31"/>
    </location>
</feature>
<comment type="caution">
    <text evidence="7">The sequence shown here is derived from an EMBL/GenBank/DDBJ whole genome shotgun (WGS) entry which is preliminary data.</text>
</comment>
<sequence>MRRLRQPRPRLPIPRWVNLVVGIAAFAYLLYAPLVSPSYSNTQMAMVCVYAVAGLGLHLLTGMTGLISLGHGFFFAVGAYTAAILSGTQGWPVPVSFVVAAALGWLLGFLFGLPALRLSPLALSQVTLALALITPSLIKRLDFMTNGSAGLSVDVGDPPAWSGLDKDQWILYICLLIALVAYLVTLALSRGRTGRAMKGLRDNLPVATTLGVRATTTKSFVFATSAAFAAVGGVLYTLVIQYVGADAFGLTFAIALITVIVVGGLGSVPGVILGAVFVVFVPSWASEVSPSASGLIYGVALVVFMFVLPGGVIGVLRAIGHPVVSRFHARRSTAQPPVPQEQEAGRR</sequence>
<evidence type="ECO:0000256" key="5">
    <source>
        <dbReference type="ARBA" id="ARBA00023136"/>
    </source>
</evidence>
<evidence type="ECO:0000256" key="4">
    <source>
        <dbReference type="ARBA" id="ARBA00022989"/>
    </source>
</evidence>
<evidence type="ECO:0000256" key="6">
    <source>
        <dbReference type="SAM" id="Phobius"/>
    </source>
</evidence>
<protein>
    <submittedName>
        <fullName evidence="7">Branched-chain amino acid ABC transporter permease</fullName>
    </submittedName>
</protein>
<name>A0A939C236_9ACTN</name>
<evidence type="ECO:0000256" key="3">
    <source>
        <dbReference type="ARBA" id="ARBA00022692"/>
    </source>
</evidence>
<dbReference type="RefSeq" id="WP_205260777.1">
    <property type="nucleotide sequence ID" value="NZ_JAERWK010000014.1"/>
</dbReference>
<feature type="transmembrane region" description="Helical" evidence="6">
    <location>
        <begin position="91"/>
        <end position="113"/>
    </location>
</feature>
<proteinExistence type="predicted"/>
<dbReference type="AlphaFoldDB" id="A0A939C236"/>
<evidence type="ECO:0000256" key="2">
    <source>
        <dbReference type="ARBA" id="ARBA00022475"/>
    </source>
</evidence>
<dbReference type="PANTHER" id="PTHR30482:SF20">
    <property type="entry name" value="HIGH-AFFINITY BRANCHED-CHAIN AMINO ACID TRANSPORT SYSTEM PERMEASE PROTEIN LIVM"/>
    <property type="match status" value="1"/>
</dbReference>
<dbReference type="InterPro" id="IPR043428">
    <property type="entry name" value="LivM-like"/>
</dbReference>
<keyword evidence="4 6" id="KW-1133">Transmembrane helix</keyword>
<accession>A0A939C236</accession>
<keyword evidence="2" id="KW-1003">Cell membrane</keyword>
<dbReference type="PANTHER" id="PTHR30482">
    <property type="entry name" value="HIGH-AFFINITY BRANCHED-CHAIN AMINO ACID TRANSPORT SYSTEM PERMEASE"/>
    <property type="match status" value="1"/>
</dbReference>
<dbReference type="InterPro" id="IPR001851">
    <property type="entry name" value="ABC_transp_permease"/>
</dbReference>
<dbReference type="Proteomes" id="UP000663792">
    <property type="component" value="Unassembled WGS sequence"/>
</dbReference>
<organism evidence="7 8">
    <name type="scientific">Nakamurella leprariae</name>
    <dbReference type="NCBI Taxonomy" id="2803911"/>
    <lineage>
        <taxon>Bacteria</taxon>
        <taxon>Bacillati</taxon>
        <taxon>Actinomycetota</taxon>
        <taxon>Actinomycetes</taxon>
        <taxon>Nakamurellales</taxon>
        <taxon>Nakamurellaceae</taxon>
        <taxon>Nakamurella</taxon>
    </lineage>
</organism>
<feature type="transmembrane region" description="Helical" evidence="6">
    <location>
        <begin position="220"/>
        <end position="243"/>
    </location>
</feature>
<reference evidence="7" key="1">
    <citation type="submission" date="2021-01" db="EMBL/GenBank/DDBJ databases">
        <title>YIM 132084 draft genome.</title>
        <authorList>
            <person name="An D."/>
        </authorList>
    </citation>
    <scope>NUCLEOTIDE SEQUENCE</scope>
    <source>
        <strain evidence="7">YIM 132084</strain>
    </source>
</reference>
<dbReference type="GO" id="GO:0005886">
    <property type="term" value="C:plasma membrane"/>
    <property type="evidence" value="ECO:0007669"/>
    <property type="project" value="UniProtKB-SubCell"/>
</dbReference>
<feature type="transmembrane region" description="Helical" evidence="6">
    <location>
        <begin position="169"/>
        <end position="188"/>
    </location>
</feature>
<evidence type="ECO:0000313" key="8">
    <source>
        <dbReference type="Proteomes" id="UP000663792"/>
    </source>
</evidence>
<evidence type="ECO:0000256" key="1">
    <source>
        <dbReference type="ARBA" id="ARBA00004651"/>
    </source>
</evidence>
<feature type="transmembrane region" description="Helical" evidence="6">
    <location>
        <begin position="249"/>
        <end position="282"/>
    </location>
</feature>
<gene>
    <name evidence="7" type="ORF">JL106_11025</name>
</gene>
<comment type="subcellular location">
    <subcellularLocation>
        <location evidence="1">Cell membrane</location>
        <topology evidence="1">Multi-pass membrane protein</topology>
    </subcellularLocation>
</comment>
<keyword evidence="3 6" id="KW-0812">Transmembrane</keyword>